<dbReference type="GO" id="GO:0003677">
    <property type="term" value="F:DNA binding"/>
    <property type="evidence" value="ECO:0007669"/>
    <property type="project" value="InterPro"/>
</dbReference>
<dbReference type="Gene3D" id="1.10.10.10">
    <property type="entry name" value="Winged helix-like DNA-binding domain superfamily/Winged helix DNA-binding domain"/>
    <property type="match status" value="1"/>
</dbReference>
<dbReference type="EMBL" id="CP163431">
    <property type="protein sequence ID" value="XDQ07538.1"/>
    <property type="molecule type" value="Genomic_DNA"/>
</dbReference>
<dbReference type="InterPro" id="IPR036388">
    <property type="entry name" value="WH-like_DNA-bd_sf"/>
</dbReference>
<organism evidence="2">
    <name type="scientific">Streptomyces sp. R08</name>
    <dbReference type="NCBI Taxonomy" id="3238624"/>
    <lineage>
        <taxon>Bacteria</taxon>
        <taxon>Bacillati</taxon>
        <taxon>Actinomycetota</taxon>
        <taxon>Actinomycetes</taxon>
        <taxon>Kitasatosporales</taxon>
        <taxon>Streptomycetaceae</taxon>
        <taxon>Streptomyces</taxon>
    </lineage>
</organism>
<evidence type="ECO:0000259" key="1">
    <source>
        <dbReference type="PROSITE" id="PS51077"/>
    </source>
</evidence>
<dbReference type="GO" id="GO:0006355">
    <property type="term" value="P:regulation of DNA-templated transcription"/>
    <property type="evidence" value="ECO:0007669"/>
    <property type="project" value="InterPro"/>
</dbReference>
<proteinExistence type="predicted"/>
<dbReference type="InterPro" id="IPR036390">
    <property type="entry name" value="WH_DNA-bd_sf"/>
</dbReference>
<feature type="domain" description="HTH iclR-type" evidence="1">
    <location>
        <begin position="1"/>
        <end position="61"/>
    </location>
</feature>
<dbReference type="AlphaFoldDB" id="A0AB39MS02"/>
<dbReference type="Pfam" id="PF09339">
    <property type="entry name" value="HTH_IclR"/>
    <property type="match status" value="1"/>
</dbReference>
<dbReference type="PROSITE" id="PS51077">
    <property type="entry name" value="HTH_ICLR"/>
    <property type="match status" value="1"/>
</dbReference>
<protein>
    <submittedName>
        <fullName evidence="2">Helix-turn-helix domain-containing protein</fullName>
    </submittedName>
</protein>
<dbReference type="SUPFAM" id="SSF46785">
    <property type="entry name" value="Winged helix' DNA-binding domain"/>
    <property type="match status" value="1"/>
</dbReference>
<evidence type="ECO:0000313" key="2">
    <source>
        <dbReference type="EMBL" id="XDQ07538.1"/>
    </source>
</evidence>
<dbReference type="RefSeq" id="WP_369192309.1">
    <property type="nucleotide sequence ID" value="NZ_CP163431.1"/>
</dbReference>
<accession>A0AB39MS02</accession>
<dbReference type="InterPro" id="IPR005471">
    <property type="entry name" value="Tscrpt_reg_IclR_N"/>
</dbReference>
<name>A0AB39MS02_9ACTN</name>
<reference evidence="2" key="1">
    <citation type="submission" date="2024-07" db="EMBL/GenBank/DDBJ databases">
        <authorList>
            <person name="Yu S.T."/>
        </authorList>
    </citation>
    <scope>NUCLEOTIDE SEQUENCE</scope>
    <source>
        <strain evidence="2">R08</strain>
    </source>
</reference>
<gene>
    <name evidence="2" type="ORF">AB5J58_48460</name>
</gene>
<sequence>MARTVAVLRPVGRLRPDGDVLAAIVEHTGLPVPTVHRHLQALVTKGAVEQRAPHARYVLVDVPHRPSLASKPTKNAMFKHSSPTVTAELINLQSCTGQIAVTYRPHFTGVLMHGCVERAVGANGKELLNATPVAVQLLQAAAREADAGSGHPGCLGTLSAAESGLCLIGEEGHAVGTAPLPARDMIAAPVRRGSATAEAVVLLPSKRQIRRAALRARRITAVMGTAATMSGQLTRSGLCRTQRRTH</sequence>